<feature type="transmembrane region" description="Helical" evidence="1">
    <location>
        <begin position="47"/>
        <end position="68"/>
    </location>
</feature>
<reference evidence="2 3" key="1">
    <citation type="submission" date="2021-03" db="EMBL/GenBank/DDBJ databases">
        <title>Genome sequencing of Marinobacter sp. LPB0319.</title>
        <authorList>
            <person name="Kim J."/>
        </authorList>
    </citation>
    <scope>NUCLEOTIDE SEQUENCE [LARGE SCALE GENOMIC DNA]</scope>
    <source>
        <strain evidence="2 3">LPB0319</strain>
    </source>
</reference>
<proteinExistence type="predicted"/>
<feature type="transmembrane region" description="Helical" evidence="1">
    <location>
        <begin position="6"/>
        <end position="26"/>
    </location>
</feature>
<keyword evidence="1" id="KW-0812">Transmembrane</keyword>
<keyword evidence="1" id="KW-0472">Membrane</keyword>
<keyword evidence="3" id="KW-1185">Reference proteome</keyword>
<organism evidence="2 3">
    <name type="scientific">Marinobacter salinisoli</name>
    <dbReference type="NCBI Taxonomy" id="2769486"/>
    <lineage>
        <taxon>Bacteria</taxon>
        <taxon>Pseudomonadati</taxon>
        <taxon>Pseudomonadota</taxon>
        <taxon>Gammaproteobacteria</taxon>
        <taxon>Pseudomonadales</taxon>
        <taxon>Marinobacteraceae</taxon>
        <taxon>Marinobacter</taxon>
    </lineage>
</organism>
<dbReference type="Proteomes" id="UP000663555">
    <property type="component" value="Chromosome"/>
</dbReference>
<feature type="transmembrane region" description="Helical" evidence="1">
    <location>
        <begin position="498"/>
        <end position="518"/>
    </location>
</feature>
<keyword evidence="1" id="KW-1133">Transmembrane helix</keyword>
<name>A0ABX7MR77_9GAMM</name>
<evidence type="ECO:0000256" key="1">
    <source>
        <dbReference type="SAM" id="Phobius"/>
    </source>
</evidence>
<dbReference type="RefSeq" id="WP_206644020.1">
    <property type="nucleotide sequence ID" value="NZ_CP071247.1"/>
</dbReference>
<dbReference type="Gene3D" id="1.10.3680.10">
    <property type="entry name" value="TerB-like"/>
    <property type="match status" value="1"/>
</dbReference>
<accession>A0ABX7MR77</accession>
<feature type="transmembrane region" description="Helical" evidence="1">
    <location>
        <begin position="580"/>
        <end position="603"/>
    </location>
</feature>
<sequence length="770" mass="86364">MLGHYSTGLFIEFAFGALFVAMHAYGRYNTPQSNRCSTTRLRFVACFALYAAALLSVYWLITVIAQIAPEIYDKVVSNLGQIPGNGTSGAAQVSPEFFDRLISALGEGTSGGSSGVTQTTPETFQKAIEALEREVGDSLSVTTPVSSEFVGNASVNYIPSGAESIEEKRELYRSPITTALIFTTLLPNFPMLKKVDQRLLQIFWDLAEIPGHAVKLAHRMYRAPYYIFPTKHEDIERKARSFDIQLNEDDLKDRRSPAFTWAAIYSLLLEIKGWHSDDKPRYQRFILSRESDYEALRMHFATLSARLAAYYRRVHEMDGKLQQIEHDFRETLISDSRDLFMKLCRLAANAVLDSETGVNARHQAIEELGFELADDGRENLNASQLLNLIALMMLTFMGLSLTLTQFATKGETIGEVVFLGFLMAANYGASAFIGIYPKEHWRFADIEATHRRPWAGYLASGLLAVAASLLVISALRFTRYTFEGGTYDEAFEELLRNLFWSYPYLFLSFAMGFGVAFVCDIDWQKWSTIQQRIADGTLLAVIMILAGCITFMAMYGLFIFEGNATKSPPQGQPPGTPPVYSLLDVFELLSQCLAAGLLNGLLVPHWFRTSRYSSPTQRISRFIDNHRQALRIEAGKLQRDELRSALVTAAAATAIADGLVDDTEREVFRNTLGKLAEHNILDFQIETGMEDMLNQTDLWRSGDADHRQKEVLKVLAPLRRKDKLSRLTIQLTVAIAYADGVFQESERKAVEKIVSALHRNVEKELATCGV</sequence>
<dbReference type="EMBL" id="CP071247">
    <property type="protein sequence ID" value="QSP94801.1"/>
    <property type="molecule type" value="Genomic_DNA"/>
</dbReference>
<feature type="transmembrane region" description="Helical" evidence="1">
    <location>
        <begin position="385"/>
        <end position="404"/>
    </location>
</feature>
<feature type="transmembrane region" description="Helical" evidence="1">
    <location>
        <begin position="538"/>
        <end position="560"/>
    </location>
</feature>
<feature type="transmembrane region" description="Helical" evidence="1">
    <location>
        <begin position="416"/>
        <end position="436"/>
    </location>
</feature>
<evidence type="ECO:0000313" key="3">
    <source>
        <dbReference type="Proteomes" id="UP000663555"/>
    </source>
</evidence>
<gene>
    <name evidence="2" type="ORF">LPB19_16775</name>
</gene>
<dbReference type="InterPro" id="IPR029024">
    <property type="entry name" value="TerB-like"/>
</dbReference>
<protein>
    <submittedName>
        <fullName evidence="2">Tellurite resistance TerB family protein</fullName>
    </submittedName>
</protein>
<evidence type="ECO:0000313" key="2">
    <source>
        <dbReference type="EMBL" id="QSP94801.1"/>
    </source>
</evidence>
<feature type="transmembrane region" description="Helical" evidence="1">
    <location>
        <begin position="457"/>
        <end position="478"/>
    </location>
</feature>
<dbReference type="SUPFAM" id="SSF158682">
    <property type="entry name" value="TerB-like"/>
    <property type="match status" value="1"/>
</dbReference>